<organism evidence="1 2">
    <name type="scientific">Mauremys mutica</name>
    <name type="common">yellowpond turtle</name>
    <dbReference type="NCBI Taxonomy" id="74926"/>
    <lineage>
        <taxon>Eukaryota</taxon>
        <taxon>Metazoa</taxon>
        <taxon>Chordata</taxon>
        <taxon>Craniata</taxon>
        <taxon>Vertebrata</taxon>
        <taxon>Euteleostomi</taxon>
        <taxon>Archelosauria</taxon>
        <taxon>Testudinata</taxon>
        <taxon>Testudines</taxon>
        <taxon>Cryptodira</taxon>
        <taxon>Durocryptodira</taxon>
        <taxon>Testudinoidea</taxon>
        <taxon>Geoemydidae</taxon>
        <taxon>Geoemydinae</taxon>
        <taxon>Mauremys</taxon>
    </lineage>
</organism>
<comment type="caution">
    <text evidence="1">The sequence shown here is derived from an EMBL/GenBank/DDBJ whole genome shotgun (WGS) entry which is preliminary data.</text>
</comment>
<name>A0A9D4BBB8_9SAUR</name>
<dbReference type="AlphaFoldDB" id="A0A9D4BBB8"/>
<reference evidence="1" key="1">
    <citation type="submission" date="2021-09" db="EMBL/GenBank/DDBJ databases">
        <title>The genome of Mauremys mutica provides insights into the evolution of semi-aquatic lifestyle.</title>
        <authorList>
            <person name="Gong S."/>
            <person name="Gao Y."/>
        </authorList>
    </citation>
    <scope>NUCLEOTIDE SEQUENCE</scope>
    <source>
        <strain evidence="1">MM-2020</strain>
        <tissue evidence="1">Muscle</tissue>
    </source>
</reference>
<sequence length="102" mass="11681">MWTRLKNRLVERFCCGCIELQRKYSCISFKHLGDSSKAELLCVRSKITLPCIHCNDLESDSLCSVQNRDGKGSFKFLWSLDPEASWGPDWTPVSLRAAQRLV</sequence>
<keyword evidence="2" id="KW-1185">Reference proteome</keyword>
<evidence type="ECO:0000313" key="1">
    <source>
        <dbReference type="EMBL" id="KAH1186779.1"/>
    </source>
</evidence>
<accession>A0A9D4BBB8</accession>
<evidence type="ECO:0000313" key="2">
    <source>
        <dbReference type="Proteomes" id="UP000827986"/>
    </source>
</evidence>
<dbReference type="Proteomes" id="UP000827986">
    <property type="component" value="Unassembled WGS sequence"/>
</dbReference>
<proteinExistence type="predicted"/>
<gene>
    <name evidence="1" type="ORF">KIL84_019528</name>
</gene>
<protein>
    <submittedName>
        <fullName evidence="1">Uncharacterized protein</fullName>
    </submittedName>
</protein>
<dbReference type="EMBL" id="JAHDVG010000463">
    <property type="protein sequence ID" value="KAH1186779.1"/>
    <property type="molecule type" value="Genomic_DNA"/>
</dbReference>